<evidence type="ECO:0000313" key="8">
    <source>
        <dbReference type="EMBL" id="PVI04272.1"/>
    </source>
</evidence>
<dbReference type="Gene3D" id="3.30.2350.10">
    <property type="entry name" value="Pseudouridine synthase"/>
    <property type="match status" value="1"/>
</dbReference>
<protein>
    <recommendedName>
        <fullName evidence="3">tRNA pseudouridine(55) synthase</fullName>
        <ecNumber evidence="3">5.4.99.25</ecNumber>
    </recommendedName>
</protein>
<dbReference type="PANTHER" id="PTHR13767:SF2">
    <property type="entry name" value="PSEUDOURIDYLATE SYNTHASE TRUB1"/>
    <property type="match status" value="1"/>
</dbReference>
<keyword evidence="9" id="KW-1185">Reference proteome</keyword>
<evidence type="ECO:0000256" key="1">
    <source>
        <dbReference type="ARBA" id="ARBA00001166"/>
    </source>
</evidence>
<evidence type="ECO:0000256" key="5">
    <source>
        <dbReference type="ARBA" id="ARBA00023235"/>
    </source>
</evidence>
<evidence type="ECO:0000256" key="2">
    <source>
        <dbReference type="ARBA" id="ARBA00008999"/>
    </source>
</evidence>
<feature type="region of interest" description="Disordered" evidence="6">
    <location>
        <begin position="222"/>
        <end position="345"/>
    </location>
</feature>
<proteinExistence type="inferred from homology"/>
<evidence type="ECO:0000259" key="7">
    <source>
        <dbReference type="Pfam" id="PF01509"/>
    </source>
</evidence>
<evidence type="ECO:0000256" key="4">
    <source>
        <dbReference type="ARBA" id="ARBA00022694"/>
    </source>
</evidence>
<dbReference type="STRING" id="97972.A0A2V1E2B3"/>
<dbReference type="EMBL" id="KZ805323">
    <property type="protein sequence ID" value="PVI04272.1"/>
    <property type="molecule type" value="Genomic_DNA"/>
</dbReference>
<dbReference type="Pfam" id="PF01509">
    <property type="entry name" value="TruB_N"/>
    <property type="match status" value="1"/>
</dbReference>
<feature type="compositionally biased region" description="Pro residues" evidence="6">
    <location>
        <begin position="331"/>
        <end position="343"/>
    </location>
</feature>
<accession>A0A2V1E2B3</accession>
<sequence length="448" mass="49419">MASSSKESRKVLEGIIAVNKPQWSSSAGVIRDLQNHFATSDVFKPWLDHNRRTLILHNARSRLIRNLKVKLGHGGTLDPLATGVLIVGVGKGTKLLSRFLECTKSYECVVVFGAATDSYDAVGKVVSKADYSHVTKELVESKLADFRGKIMQKPSIFSALKVDGKKMYEYAREGGEIPEVAARPVEVTELELVEWLEPGTHEYSWPKEEMDNTEKEGAEKLLGIRKADAISHATTRSRKRSRTPEAKSPATETAPKKQKLDEEQKQEQEKVQTAPPAEEADNLVTNADEHPRSPTTASEPAMSGALVSSEPSLTSTEPTTTSPSTTTAPAPASPSQPTPPPPAARLRMTVTSGFYVRSLCHDLGRACSSLGFMASLVRSRQGDYALGSPPGNVIDFAEFEHADGKAHWEPLVKEQLEKSMEKEGWEPEICETEEEWKERSKNRKKNKW</sequence>
<feature type="compositionally biased region" description="Low complexity" evidence="6">
    <location>
        <begin position="308"/>
        <end position="330"/>
    </location>
</feature>
<dbReference type="GO" id="GO:1990481">
    <property type="term" value="P:mRNA pseudouridine synthesis"/>
    <property type="evidence" value="ECO:0007669"/>
    <property type="project" value="TreeGrafter"/>
</dbReference>
<dbReference type="PANTHER" id="PTHR13767">
    <property type="entry name" value="TRNA-PSEUDOURIDINE SYNTHASE"/>
    <property type="match status" value="1"/>
</dbReference>
<dbReference type="InterPro" id="IPR002501">
    <property type="entry name" value="PsdUridine_synth_N"/>
</dbReference>
<dbReference type="EC" id="5.4.99.25" evidence="3"/>
<feature type="domain" description="Pseudouridine synthase II N-terminal" evidence="7">
    <location>
        <begin position="69"/>
        <end position="198"/>
    </location>
</feature>
<dbReference type="GO" id="GO:0006400">
    <property type="term" value="P:tRNA modification"/>
    <property type="evidence" value="ECO:0007669"/>
    <property type="project" value="TreeGrafter"/>
</dbReference>
<dbReference type="HAMAP" id="MF_01080">
    <property type="entry name" value="TruB_bact"/>
    <property type="match status" value="1"/>
</dbReference>
<gene>
    <name evidence="8" type="ORF">DM02DRAFT_519066</name>
</gene>
<organism evidence="8 9">
    <name type="scientific">Periconia macrospinosa</name>
    <dbReference type="NCBI Taxonomy" id="97972"/>
    <lineage>
        <taxon>Eukaryota</taxon>
        <taxon>Fungi</taxon>
        <taxon>Dikarya</taxon>
        <taxon>Ascomycota</taxon>
        <taxon>Pezizomycotina</taxon>
        <taxon>Dothideomycetes</taxon>
        <taxon>Pleosporomycetidae</taxon>
        <taxon>Pleosporales</taxon>
        <taxon>Massarineae</taxon>
        <taxon>Periconiaceae</taxon>
        <taxon>Periconia</taxon>
    </lineage>
</organism>
<keyword evidence="4" id="KW-0819">tRNA processing</keyword>
<feature type="compositionally biased region" description="Basic and acidic residues" evidence="6">
    <location>
        <begin position="254"/>
        <end position="270"/>
    </location>
</feature>
<evidence type="ECO:0000313" key="9">
    <source>
        <dbReference type="Proteomes" id="UP000244855"/>
    </source>
</evidence>
<name>A0A2V1E2B3_9PLEO</name>
<comment type="catalytic activity">
    <reaction evidence="1">
        <text>a uridine in mRNA = a pseudouridine in mRNA</text>
        <dbReference type="Rhea" id="RHEA:56644"/>
        <dbReference type="Rhea" id="RHEA-COMP:14658"/>
        <dbReference type="Rhea" id="RHEA-COMP:14659"/>
        <dbReference type="ChEBI" id="CHEBI:65314"/>
        <dbReference type="ChEBI" id="CHEBI:65315"/>
    </reaction>
</comment>
<dbReference type="InterPro" id="IPR014780">
    <property type="entry name" value="tRNA_psdUridine_synth_TruB"/>
</dbReference>
<dbReference type="GO" id="GO:0160148">
    <property type="term" value="F:tRNA pseudouridine(55) synthase activity"/>
    <property type="evidence" value="ECO:0007669"/>
    <property type="project" value="UniProtKB-EC"/>
</dbReference>
<dbReference type="SUPFAM" id="SSF55120">
    <property type="entry name" value="Pseudouridine synthase"/>
    <property type="match status" value="1"/>
</dbReference>
<dbReference type="GO" id="GO:0003723">
    <property type="term" value="F:RNA binding"/>
    <property type="evidence" value="ECO:0007669"/>
    <property type="project" value="InterPro"/>
</dbReference>
<dbReference type="AlphaFoldDB" id="A0A2V1E2B3"/>
<dbReference type="GO" id="GO:0005634">
    <property type="term" value="C:nucleus"/>
    <property type="evidence" value="ECO:0007669"/>
    <property type="project" value="TreeGrafter"/>
</dbReference>
<keyword evidence="5" id="KW-0413">Isomerase</keyword>
<dbReference type="Proteomes" id="UP000244855">
    <property type="component" value="Unassembled WGS sequence"/>
</dbReference>
<evidence type="ECO:0000256" key="6">
    <source>
        <dbReference type="SAM" id="MobiDB-lite"/>
    </source>
</evidence>
<reference evidence="8 9" key="1">
    <citation type="journal article" date="2018" name="Sci. Rep.">
        <title>Comparative genomics provides insights into the lifestyle and reveals functional heterogeneity of dark septate endophytic fungi.</title>
        <authorList>
            <person name="Knapp D.G."/>
            <person name="Nemeth J.B."/>
            <person name="Barry K."/>
            <person name="Hainaut M."/>
            <person name="Henrissat B."/>
            <person name="Johnson J."/>
            <person name="Kuo A."/>
            <person name="Lim J.H.P."/>
            <person name="Lipzen A."/>
            <person name="Nolan M."/>
            <person name="Ohm R.A."/>
            <person name="Tamas L."/>
            <person name="Grigoriev I.V."/>
            <person name="Spatafora J.W."/>
            <person name="Nagy L.G."/>
            <person name="Kovacs G.M."/>
        </authorList>
    </citation>
    <scope>NUCLEOTIDE SEQUENCE [LARGE SCALE GENOMIC DNA]</scope>
    <source>
        <strain evidence="8 9">DSE2036</strain>
    </source>
</reference>
<dbReference type="InterPro" id="IPR020103">
    <property type="entry name" value="PsdUridine_synth_cat_dom_sf"/>
</dbReference>
<evidence type="ECO:0000256" key="3">
    <source>
        <dbReference type="ARBA" id="ARBA00012787"/>
    </source>
</evidence>
<dbReference type="OrthoDB" id="9995526at2759"/>
<comment type="similarity">
    <text evidence="2">Belongs to the pseudouridine synthase TruB family.</text>
</comment>